<organism evidence="1 2">
    <name type="scientific">Thiocapsa imhoffii</name>
    <dbReference type="NCBI Taxonomy" id="382777"/>
    <lineage>
        <taxon>Bacteria</taxon>
        <taxon>Pseudomonadati</taxon>
        <taxon>Pseudomonadota</taxon>
        <taxon>Gammaproteobacteria</taxon>
        <taxon>Chromatiales</taxon>
        <taxon>Chromatiaceae</taxon>
        <taxon>Thiocapsa</taxon>
    </lineage>
</organism>
<name>A0A9X0WK53_9GAMM</name>
<dbReference type="RefSeq" id="WP_200389026.1">
    <property type="nucleotide sequence ID" value="NZ_NRSD01000021.1"/>
</dbReference>
<dbReference type="EMBL" id="NRSD01000021">
    <property type="protein sequence ID" value="MBK1646216.1"/>
    <property type="molecule type" value="Genomic_DNA"/>
</dbReference>
<gene>
    <name evidence="1" type="ORF">CKO25_16495</name>
</gene>
<evidence type="ECO:0000313" key="1">
    <source>
        <dbReference type="EMBL" id="MBK1646216.1"/>
    </source>
</evidence>
<sequence>MLRIGSLPYPLIALLGVCVLLVGHVGAVLPPDAVEELKDKAQAVLEVKVLEVIPDETGGRFAVHYRMNVLSVLRSTIRVKPGDIIEVRSDGIDKTLVDQGFVGPKIPELLEQDWIGTAYLNLDPQASDSADAKQFVIAAYGDSFVTLPPGPPSLRYRVMPTDDES</sequence>
<comment type="caution">
    <text evidence="1">The sequence shown here is derived from an EMBL/GenBank/DDBJ whole genome shotgun (WGS) entry which is preliminary data.</text>
</comment>
<reference evidence="1 2" key="1">
    <citation type="journal article" date="2020" name="Microorganisms">
        <title>Osmotic Adaptation and Compatible Solute Biosynthesis of Phototrophic Bacteria as Revealed from Genome Analyses.</title>
        <authorList>
            <person name="Imhoff J.F."/>
            <person name="Rahn T."/>
            <person name="Kunzel S."/>
            <person name="Keller A."/>
            <person name="Neulinger S.C."/>
        </authorList>
    </citation>
    <scope>NUCLEOTIDE SEQUENCE [LARGE SCALE GENOMIC DNA]</scope>
    <source>
        <strain evidence="1 2">DSM 21303</strain>
    </source>
</reference>
<keyword evidence="2" id="KW-1185">Reference proteome</keyword>
<dbReference type="AlphaFoldDB" id="A0A9X0WK53"/>
<proteinExistence type="predicted"/>
<dbReference type="Proteomes" id="UP001138802">
    <property type="component" value="Unassembled WGS sequence"/>
</dbReference>
<evidence type="ECO:0000313" key="2">
    <source>
        <dbReference type="Proteomes" id="UP001138802"/>
    </source>
</evidence>
<protein>
    <submittedName>
        <fullName evidence="1">Uncharacterized protein</fullName>
    </submittedName>
</protein>
<accession>A0A9X0WK53</accession>